<dbReference type="HOGENOM" id="CLU_1748998_0_0_1"/>
<evidence type="ECO:0000256" key="1">
    <source>
        <dbReference type="SAM" id="Phobius"/>
    </source>
</evidence>
<reference evidence="2" key="2">
    <citation type="submission" date="2025-08" db="UniProtKB">
        <authorList>
            <consortium name="Ensembl"/>
        </authorList>
    </citation>
    <scope>IDENTIFICATION</scope>
</reference>
<proteinExistence type="predicted"/>
<reference evidence="3" key="1">
    <citation type="submission" date="2003-08" db="EMBL/GenBank/DDBJ databases">
        <authorList>
            <person name="Birren B."/>
            <person name="Nusbaum C."/>
            <person name="Abebe A."/>
            <person name="Abouelleil A."/>
            <person name="Adekoya E."/>
            <person name="Ait-zahra M."/>
            <person name="Allen N."/>
            <person name="Allen T."/>
            <person name="An P."/>
            <person name="Anderson M."/>
            <person name="Anderson S."/>
            <person name="Arachchi H."/>
            <person name="Armbruster J."/>
            <person name="Bachantsang P."/>
            <person name="Baldwin J."/>
            <person name="Barry A."/>
            <person name="Bayul T."/>
            <person name="Blitshsteyn B."/>
            <person name="Bloom T."/>
            <person name="Blye J."/>
            <person name="Boguslavskiy L."/>
            <person name="Borowsky M."/>
            <person name="Boukhgalter B."/>
            <person name="Brunache A."/>
            <person name="Butler J."/>
            <person name="Calixte N."/>
            <person name="Calvo S."/>
            <person name="Camarata J."/>
            <person name="Campo K."/>
            <person name="Chang J."/>
            <person name="Cheshatsang Y."/>
            <person name="Citroen M."/>
            <person name="Collymore A."/>
            <person name="Considine T."/>
            <person name="Cook A."/>
            <person name="Cooke P."/>
            <person name="Corum B."/>
            <person name="Cuomo C."/>
            <person name="David R."/>
            <person name="Dawoe T."/>
            <person name="Degray S."/>
            <person name="Dodge S."/>
            <person name="Dooley K."/>
            <person name="Dorje P."/>
            <person name="Dorjee K."/>
            <person name="Dorris L."/>
            <person name="Duffey N."/>
            <person name="Dupes A."/>
            <person name="Elkins T."/>
            <person name="Engels R."/>
            <person name="Erickson J."/>
            <person name="Farina A."/>
            <person name="Faro S."/>
            <person name="Ferreira P."/>
            <person name="Fischer H."/>
            <person name="Fitzgerald M."/>
            <person name="Foley K."/>
            <person name="Gage D."/>
            <person name="Galagan J."/>
            <person name="Gearin G."/>
            <person name="Gnerre S."/>
            <person name="Gnirke A."/>
            <person name="Goyette A."/>
            <person name="Graham J."/>
            <person name="Grandbois E."/>
            <person name="Gyaltsen K."/>
            <person name="Hafez N."/>
            <person name="Hagopian D."/>
            <person name="Hagos B."/>
            <person name="Hall J."/>
            <person name="Hatcher B."/>
            <person name="Heller A."/>
            <person name="Higgins H."/>
            <person name="Honan T."/>
            <person name="Horn A."/>
            <person name="Houde N."/>
            <person name="Hughes L."/>
            <person name="Hulme W."/>
            <person name="Husby E."/>
            <person name="Iliev I."/>
            <person name="Jaffe D."/>
            <person name="Jones C."/>
            <person name="Kamal M."/>
            <person name="Kamat A."/>
            <person name="Kamvysselis M."/>
            <person name="Karlsson E."/>
            <person name="Kells C."/>
            <person name="Kieu A."/>
            <person name="Kisner P."/>
            <person name="Kodira C."/>
            <person name="Kulbokas E."/>
            <person name="Labutti K."/>
            <person name="Lama D."/>
            <person name="Landers T."/>
            <person name="Leger J."/>
            <person name="Levine S."/>
            <person name="Lewis D."/>
            <person name="Lewis T."/>
            <person name="Lindblad-toh K."/>
            <person name="Liu X."/>
            <person name="Lokyitsang T."/>
            <person name="Lokyitsang Y."/>
            <person name="Lucien O."/>
            <person name="Lui A."/>
            <person name="Ma L.J."/>
            <person name="Mabbitt R."/>
            <person name="Macdonald J."/>
            <person name="Maclean C."/>
            <person name="Major J."/>
            <person name="Manning J."/>
            <person name="Marabella R."/>
            <person name="Maru K."/>
            <person name="Matthews C."/>
            <person name="Mauceli E."/>
            <person name="Mccarthy M."/>
            <person name="Mcdonough S."/>
            <person name="Mcghee T."/>
            <person name="Meldrim J."/>
            <person name="Meneus L."/>
            <person name="Mesirov J."/>
            <person name="Mihalev A."/>
            <person name="Mihova T."/>
            <person name="Mikkelsen T."/>
            <person name="Mlenga V."/>
            <person name="Moru K."/>
            <person name="Mozes J."/>
            <person name="Mulrain L."/>
            <person name="Munson G."/>
            <person name="Naylor J."/>
            <person name="Newes C."/>
            <person name="Nguyen C."/>
            <person name="Nguyen N."/>
            <person name="Nguyen T."/>
            <person name="Nicol R."/>
            <person name="Nielsen C."/>
            <person name="Nizzari M."/>
            <person name="Norbu C."/>
            <person name="Norbu N."/>
            <person name="O'donnell P."/>
            <person name="Okoawo O."/>
            <person name="O'leary S."/>
            <person name="Omotosho B."/>
            <person name="O'neill K."/>
            <person name="Osman S."/>
            <person name="Parker S."/>
            <person name="Perrin D."/>
            <person name="Phunkhang P."/>
            <person name="Piqani B."/>
            <person name="Purcell S."/>
            <person name="Rachupka T."/>
            <person name="Ramasamy U."/>
            <person name="Rameau R."/>
            <person name="Ray V."/>
            <person name="Raymond C."/>
            <person name="Retta R."/>
            <person name="Richardson S."/>
            <person name="Rise C."/>
            <person name="Rodriguez J."/>
            <person name="Rogers J."/>
            <person name="Rogov P."/>
            <person name="Rutman M."/>
            <person name="Schupbach R."/>
            <person name="Seaman C."/>
            <person name="Settipalli S."/>
            <person name="Sharpe T."/>
            <person name="Sheridan J."/>
            <person name="Sherpa N."/>
            <person name="Shi J."/>
            <person name="Smirnov S."/>
            <person name="Smith C."/>
            <person name="Sougnez C."/>
            <person name="Spencer B."/>
            <person name="Stalker J."/>
            <person name="Stange-thomann N."/>
            <person name="Stavropoulos S."/>
            <person name="Stetson K."/>
            <person name="Stone C."/>
            <person name="Stone S."/>
            <person name="Stubbs M."/>
            <person name="Talamas J."/>
            <person name="Tchuinga P."/>
            <person name="Tenzing P."/>
            <person name="Tesfaye S."/>
            <person name="Theodore J."/>
            <person name="Thoulutsang Y."/>
            <person name="Topham K."/>
            <person name="Towey S."/>
            <person name="Tsamla T."/>
            <person name="Tsomo N."/>
            <person name="Vallee D."/>
            <person name="Vassiliev H."/>
            <person name="Venkataraman V."/>
            <person name="Vinson J."/>
            <person name="Vo A."/>
            <person name="Wade C."/>
            <person name="Wang S."/>
            <person name="Wangchuk T."/>
            <person name="Wangdi T."/>
            <person name="Whittaker C."/>
            <person name="Wilkinson J."/>
            <person name="Wu Y."/>
            <person name="Wyman D."/>
            <person name="Yadav S."/>
            <person name="Yang S."/>
            <person name="Yang X."/>
            <person name="Yeager S."/>
            <person name="Yee E."/>
            <person name="Young G."/>
            <person name="Zainoun J."/>
            <person name="Zembeck L."/>
            <person name="Zimmer A."/>
            <person name="Zody M."/>
            <person name="Lander E."/>
        </authorList>
    </citation>
    <scope>NUCLEOTIDE SEQUENCE [LARGE SCALE GENOMIC DNA]</scope>
</reference>
<keyword evidence="1" id="KW-0472">Membrane</keyword>
<name>H2ZQG1_CIOSA</name>
<keyword evidence="1" id="KW-0812">Transmembrane</keyword>
<feature type="transmembrane region" description="Helical" evidence="1">
    <location>
        <begin position="65"/>
        <end position="89"/>
    </location>
</feature>
<keyword evidence="1" id="KW-1133">Transmembrane helix</keyword>
<dbReference type="Ensembl" id="ENSCSAVT00000020040.1">
    <property type="protein sequence ID" value="ENSCSAVP00000019827.1"/>
    <property type="gene ID" value="ENSCSAVG00000011645.1"/>
</dbReference>
<dbReference type="Proteomes" id="UP000007875">
    <property type="component" value="Unassembled WGS sequence"/>
</dbReference>
<evidence type="ECO:0000313" key="2">
    <source>
        <dbReference type="Ensembl" id="ENSCSAVP00000019827.1"/>
    </source>
</evidence>
<reference evidence="2" key="3">
    <citation type="submission" date="2025-09" db="UniProtKB">
        <authorList>
            <consortium name="Ensembl"/>
        </authorList>
    </citation>
    <scope>IDENTIFICATION</scope>
</reference>
<sequence>MKEKCSSKYAVSDEVLREFDNEFQLNVLGVFLDDPASNVLRTEMLKQQLHLKFLEFKKENDEKPLLKAVAGGAGAGAAAGIGAAVGGGVGGVAITSAVTVSATVATGGLVLVGIAAVGIGVGVGFGVKALVSFIHRKNLENSSCPKKSK</sequence>
<accession>H2ZQG1</accession>
<keyword evidence="3" id="KW-1185">Reference proteome</keyword>
<dbReference type="AlphaFoldDB" id="H2ZQG1"/>
<evidence type="ECO:0000313" key="3">
    <source>
        <dbReference type="Proteomes" id="UP000007875"/>
    </source>
</evidence>
<feature type="transmembrane region" description="Helical" evidence="1">
    <location>
        <begin position="109"/>
        <end position="131"/>
    </location>
</feature>
<protein>
    <submittedName>
        <fullName evidence="2">Uncharacterized protein</fullName>
    </submittedName>
</protein>
<dbReference type="InParanoid" id="H2ZQG1"/>
<organism evidence="2 3">
    <name type="scientific">Ciona savignyi</name>
    <name type="common">Pacific transparent sea squirt</name>
    <dbReference type="NCBI Taxonomy" id="51511"/>
    <lineage>
        <taxon>Eukaryota</taxon>
        <taxon>Metazoa</taxon>
        <taxon>Chordata</taxon>
        <taxon>Tunicata</taxon>
        <taxon>Ascidiacea</taxon>
        <taxon>Phlebobranchia</taxon>
        <taxon>Cionidae</taxon>
        <taxon>Ciona</taxon>
    </lineage>
</organism>